<gene>
    <name evidence="6" type="ordered locus">GDI3621</name>
</gene>
<dbReference type="InterPro" id="IPR051542">
    <property type="entry name" value="Hydrogenase_cytochrome"/>
</dbReference>
<dbReference type="GO" id="GO:0009055">
    <property type="term" value="F:electron transfer activity"/>
    <property type="evidence" value="ECO:0007669"/>
    <property type="project" value="InterPro"/>
</dbReference>
<name>A9H6X5_GLUDA</name>
<dbReference type="Pfam" id="PF01292">
    <property type="entry name" value="Ni_hydr_CYTB"/>
    <property type="match status" value="1"/>
</dbReference>
<dbReference type="RefSeq" id="WP_012228317.1">
    <property type="nucleotide sequence ID" value="NC_010125.1"/>
</dbReference>
<evidence type="ECO:0000256" key="4">
    <source>
        <dbReference type="ARBA" id="ARBA00022989"/>
    </source>
</evidence>
<evidence type="ECO:0000313" key="6">
    <source>
        <dbReference type="EMBL" id="CAP57564.1"/>
    </source>
</evidence>
<dbReference type="AlphaFoldDB" id="A9H6X5"/>
<keyword evidence="4" id="KW-1133">Transmembrane helix</keyword>
<dbReference type="eggNOG" id="COG4117">
    <property type="taxonomic scope" value="Bacteria"/>
</dbReference>
<dbReference type="Proteomes" id="UP000001176">
    <property type="component" value="Chromosome"/>
</dbReference>
<sequence>MPRPRRTPALVIRITHWIGALSMLAMIGSGWQIYNASPILPFTFPPWMTLGGWLAGGIAWHFAAMWTLMGAGVIYVAYGVVSGHFRRDLRPQGVRAIGRDMGLALRFRLSHMPGRYNAVQRLLYTGVLIVAALTVASGLSIWKPVQLGWLTWLFGGYDIARRVHFTMMALIVGFLIVHVVLALIVPSTLFGMVFGRRPVPHDSEAAR</sequence>
<evidence type="ECO:0000256" key="1">
    <source>
        <dbReference type="ARBA" id="ARBA00004651"/>
    </source>
</evidence>
<keyword evidence="5" id="KW-0472">Membrane</keyword>
<evidence type="ECO:0000256" key="3">
    <source>
        <dbReference type="ARBA" id="ARBA00022692"/>
    </source>
</evidence>
<accession>A9H6X5</accession>
<organism evidence="6 7">
    <name type="scientific">Gluconacetobacter diazotrophicus (strain ATCC 49037 / DSM 5601 / CCUG 37298 / CIP 103539 / LMG 7603 / PAl5)</name>
    <dbReference type="NCBI Taxonomy" id="272568"/>
    <lineage>
        <taxon>Bacteria</taxon>
        <taxon>Pseudomonadati</taxon>
        <taxon>Pseudomonadota</taxon>
        <taxon>Alphaproteobacteria</taxon>
        <taxon>Acetobacterales</taxon>
        <taxon>Acetobacteraceae</taxon>
        <taxon>Gluconacetobacter</taxon>
    </lineage>
</organism>
<dbReference type="EMBL" id="AM889285">
    <property type="protein sequence ID" value="CAP57564.1"/>
    <property type="molecule type" value="Genomic_DNA"/>
</dbReference>
<dbReference type="InterPro" id="IPR011577">
    <property type="entry name" value="Cyt_b561_bac/Ni-Hgenase"/>
</dbReference>
<evidence type="ECO:0000313" key="7">
    <source>
        <dbReference type="Proteomes" id="UP000001176"/>
    </source>
</evidence>
<evidence type="ECO:0000256" key="5">
    <source>
        <dbReference type="ARBA" id="ARBA00023136"/>
    </source>
</evidence>
<comment type="subcellular location">
    <subcellularLocation>
        <location evidence="1">Cell membrane</location>
        <topology evidence="1">Multi-pass membrane protein</topology>
    </subcellularLocation>
</comment>
<dbReference type="STRING" id="272568.GDI3621"/>
<dbReference type="GO" id="GO:0022904">
    <property type="term" value="P:respiratory electron transport chain"/>
    <property type="evidence" value="ECO:0007669"/>
    <property type="project" value="InterPro"/>
</dbReference>
<evidence type="ECO:0000256" key="2">
    <source>
        <dbReference type="ARBA" id="ARBA00022475"/>
    </source>
</evidence>
<keyword evidence="7" id="KW-1185">Reference proteome</keyword>
<dbReference type="KEGG" id="gdj:Gdia_2750"/>
<dbReference type="PANTHER" id="PTHR30485">
    <property type="entry name" value="NI/FE-HYDROGENASE 1 B-TYPE CYTOCHROME SUBUNIT"/>
    <property type="match status" value="1"/>
</dbReference>
<keyword evidence="2" id="KW-1003">Cell membrane</keyword>
<dbReference type="Gene3D" id="1.20.950.20">
    <property type="entry name" value="Transmembrane di-heme cytochromes, Chain C"/>
    <property type="match status" value="1"/>
</dbReference>
<dbReference type="GO" id="GO:0020037">
    <property type="term" value="F:heme binding"/>
    <property type="evidence" value="ECO:0007669"/>
    <property type="project" value="TreeGrafter"/>
</dbReference>
<dbReference type="OrthoDB" id="9781740at2"/>
<dbReference type="InterPro" id="IPR016174">
    <property type="entry name" value="Di-haem_cyt_TM"/>
</dbReference>
<dbReference type="KEGG" id="gdi:GDI3621"/>
<proteinExistence type="predicted"/>
<dbReference type="PANTHER" id="PTHR30485:SF1">
    <property type="entry name" value="CYTOCHROME YDHU-RELATED"/>
    <property type="match status" value="1"/>
</dbReference>
<protein>
    <submittedName>
        <fullName evidence="6">Putative membrane protein</fullName>
    </submittedName>
</protein>
<reference evidence="6 7" key="1">
    <citation type="journal article" date="2009" name="BMC Genomics">
        <title>Complete genome sequence of the sugarcane nitrogen-fixing endophyte Gluconacetobacter diazotrophicus Pal5.</title>
        <authorList>
            <person name="Bertalan M."/>
            <person name="Albano R."/>
            <person name="Padua V."/>
            <person name="Rouws L."/>
            <person name="Rojas C."/>
            <person name="Hemerly A."/>
            <person name="Teixeira K."/>
            <person name="Schwab S."/>
            <person name="Araujo J."/>
            <person name="Oliveira A."/>
            <person name="Franca L."/>
            <person name="Magalhaes V."/>
            <person name="Alqueres S."/>
            <person name="Cardoso A."/>
            <person name="Almeida W."/>
            <person name="Loureiro M.M."/>
            <person name="Nogueira E."/>
            <person name="Cidade D."/>
            <person name="Oliveira D."/>
            <person name="Simao T."/>
            <person name="Macedo J."/>
            <person name="Valadao A."/>
            <person name="Dreschsel M."/>
            <person name="Freitas F."/>
            <person name="Vidal M."/>
            <person name="Guedes H."/>
            <person name="Rodrigues E."/>
            <person name="Meneses C."/>
            <person name="Brioso P."/>
            <person name="Pozzer L."/>
            <person name="Figueiredo D."/>
            <person name="Montano H."/>
            <person name="Junior J."/>
            <person name="Filho G."/>
            <person name="Flores V."/>
            <person name="Ferreira B."/>
            <person name="Branco A."/>
            <person name="Gonzalez P."/>
            <person name="Guillobel H."/>
            <person name="Lemos M."/>
            <person name="Seibel L."/>
            <person name="Macedo J."/>
            <person name="Alves-Ferreira M."/>
            <person name="Sachetto-Martins G."/>
            <person name="Coelho A."/>
            <person name="Santos E."/>
            <person name="Amaral G."/>
            <person name="Neves A."/>
            <person name="Pacheco A.B."/>
            <person name="Carvalho D."/>
            <person name="Lery L."/>
            <person name="Bisch P."/>
            <person name="Rossle S.C."/>
            <person name="Urmenyi T."/>
            <person name="Kruger W.V."/>
            <person name="Martins O."/>
            <person name="Baldani J.I."/>
            <person name="Ferreira P.C."/>
        </authorList>
    </citation>
    <scope>NUCLEOTIDE SEQUENCE [LARGE SCALE GENOMIC DNA]</scope>
    <source>
        <strain evidence="7">ATCC 49037 / DSM 5601 / CCUG 37298 / CIP 103539 / LMG 7603 / PAl5</strain>
    </source>
</reference>
<dbReference type="HOGENOM" id="CLU_075520_1_0_5"/>
<keyword evidence="3" id="KW-0812">Transmembrane</keyword>
<dbReference type="SUPFAM" id="SSF81342">
    <property type="entry name" value="Transmembrane di-heme cytochromes"/>
    <property type="match status" value="1"/>
</dbReference>
<dbReference type="GO" id="GO:0005886">
    <property type="term" value="C:plasma membrane"/>
    <property type="evidence" value="ECO:0007669"/>
    <property type="project" value="UniProtKB-SubCell"/>
</dbReference>